<accession>A0A1C1Z078</accession>
<evidence type="ECO:0000313" key="3">
    <source>
        <dbReference type="Proteomes" id="UP000094795"/>
    </source>
</evidence>
<organism evidence="2 3">
    <name type="scientific">Hoeflea olei</name>
    <dbReference type="NCBI Taxonomy" id="1480615"/>
    <lineage>
        <taxon>Bacteria</taxon>
        <taxon>Pseudomonadati</taxon>
        <taxon>Pseudomonadota</taxon>
        <taxon>Alphaproteobacteria</taxon>
        <taxon>Hyphomicrobiales</taxon>
        <taxon>Rhizobiaceae</taxon>
        <taxon>Hoeflea</taxon>
    </lineage>
</organism>
<comment type="caution">
    <text evidence="2">The sequence shown here is derived from an EMBL/GenBank/DDBJ whole genome shotgun (WGS) entry which is preliminary data.</text>
</comment>
<keyword evidence="3" id="KW-1185">Reference proteome</keyword>
<feature type="transmembrane region" description="Helical" evidence="1">
    <location>
        <begin position="12"/>
        <end position="31"/>
    </location>
</feature>
<feature type="transmembrane region" description="Helical" evidence="1">
    <location>
        <begin position="104"/>
        <end position="125"/>
    </location>
</feature>
<keyword evidence="1" id="KW-1133">Transmembrane helix</keyword>
<evidence type="ECO:0000256" key="1">
    <source>
        <dbReference type="SAM" id="Phobius"/>
    </source>
</evidence>
<dbReference type="EMBL" id="LQZT01000002">
    <property type="protein sequence ID" value="OCW59099.1"/>
    <property type="molecule type" value="Genomic_DNA"/>
</dbReference>
<evidence type="ECO:0008006" key="4">
    <source>
        <dbReference type="Google" id="ProtNLM"/>
    </source>
</evidence>
<keyword evidence="1" id="KW-0812">Transmembrane</keyword>
<protein>
    <recommendedName>
        <fullName evidence="4">DUF4345 domain-containing protein</fullName>
    </recommendedName>
</protein>
<sequence length="131" mass="14124">MEFYWPASQGEWMAWSSALVTIGFGLILLFAPRASLKILRLQTAPDHPEALSEARGTMAGFYLGVGLCALLLAQPWTYLALGAGWLFTAFGRIISMLSDRGGTLFNFASVILEAALALAPLWFGLEGLGLV</sequence>
<name>A0A1C1Z078_9HYPH</name>
<dbReference type="STRING" id="1480615.AWJ14_04880"/>
<dbReference type="Proteomes" id="UP000094795">
    <property type="component" value="Unassembled WGS sequence"/>
</dbReference>
<dbReference type="AlphaFoldDB" id="A0A1C1Z078"/>
<reference evidence="2 3" key="1">
    <citation type="submission" date="2015-12" db="EMBL/GenBank/DDBJ databases">
        <authorList>
            <person name="Shamseldin A."/>
            <person name="Moawad H."/>
            <person name="Abd El-Rahim W.M."/>
            <person name="Sadowsky M.J."/>
        </authorList>
    </citation>
    <scope>NUCLEOTIDE SEQUENCE [LARGE SCALE GENOMIC DNA]</scope>
    <source>
        <strain evidence="2 3">JC234</strain>
    </source>
</reference>
<dbReference type="InterPro" id="IPR025597">
    <property type="entry name" value="DUF4345"/>
</dbReference>
<proteinExistence type="predicted"/>
<dbReference type="Pfam" id="PF14248">
    <property type="entry name" value="DUF4345"/>
    <property type="match status" value="1"/>
</dbReference>
<gene>
    <name evidence="2" type="ORF">AWJ14_04880</name>
</gene>
<evidence type="ECO:0000313" key="2">
    <source>
        <dbReference type="EMBL" id="OCW59099.1"/>
    </source>
</evidence>
<keyword evidence="1" id="KW-0472">Membrane</keyword>
<feature type="transmembrane region" description="Helical" evidence="1">
    <location>
        <begin position="52"/>
        <end position="72"/>
    </location>
</feature>